<name>A0AAV6R9N7_SOLSE</name>
<dbReference type="EMBL" id="JAGKHQ010000013">
    <property type="protein sequence ID" value="KAG7500642.1"/>
    <property type="molecule type" value="Genomic_DNA"/>
</dbReference>
<sequence length="73" mass="8211">MVNVNAGVTVIERSPETKAFAINLPAQNLQKSMSSDNSNTLHLQVMTTRFLTNVADVSWNKSTYFQDCLLHRI</sequence>
<protein>
    <submittedName>
        <fullName evidence="1">Uncharacterized protein</fullName>
    </submittedName>
</protein>
<organism evidence="1 2">
    <name type="scientific">Solea senegalensis</name>
    <name type="common">Senegalese sole</name>
    <dbReference type="NCBI Taxonomy" id="28829"/>
    <lineage>
        <taxon>Eukaryota</taxon>
        <taxon>Metazoa</taxon>
        <taxon>Chordata</taxon>
        <taxon>Craniata</taxon>
        <taxon>Vertebrata</taxon>
        <taxon>Euteleostomi</taxon>
        <taxon>Actinopterygii</taxon>
        <taxon>Neopterygii</taxon>
        <taxon>Teleostei</taxon>
        <taxon>Neoteleostei</taxon>
        <taxon>Acanthomorphata</taxon>
        <taxon>Carangaria</taxon>
        <taxon>Pleuronectiformes</taxon>
        <taxon>Pleuronectoidei</taxon>
        <taxon>Soleidae</taxon>
        <taxon>Solea</taxon>
    </lineage>
</organism>
<evidence type="ECO:0000313" key="2">
    <source>
        <dbReference type="Proteomes" id="UP000693946"/>
    </source>
</evidence>
<dbReference type="AlphaFoldDB" id="A0AAV6R9N7"/>
<comment type="caution">
    <text evidence="1">The sequence shown here is derived from an EMBL/GenBank/DDBJ whole genome shotgun (WGS) entry which is preliminary data.</text>
</comment>
<evidence type="ECO:0000313" key="1">
    <source>
        <dbReference type="EMBL" id="KAG7500642.1"/>
    </source>
</evidence>
<proteinExistence type="predicted"/>
<accession>A0AAV6R9N7</accession>
<dbReference type="Proteomes" id="UP000693946">
    <property type="component" value="Linkage Group LG20"/>
</dbReference>
<reference evidence="1 2" key="1">
    <citation type="journal article" date="2021" name="Sci. Rep.">
        <title>Chromosome anchoring in Senegalese sole (Solea senegalensis) reveals sex-associated markers and genome rearrangements in flatfish.</title>
        <authorList>
            <person name="Guerrero-Cozar I."/>
            <person name="Gomez-Garrido J."/>
            <person name="Berbel C."/>
            <person name="Martinez-Blanch J.F."/>
            <person name="Alioto T."/>
            <person name="Claros M.G."/>
            <person name="Gagnaire P.A."/>
            <person name="Manchado M."/>
        </authorList>
    </citation>
    <scope>NUCLEOTIDE SEQUENCE [LARGE SCALE GENOMIC DNA]</scope>
    <source>
        <strain evidence="1">Sse05_10M</strain>
    </source>
</reference>
<gene>
    <name evidence="1" type="ORF">JOB18_025100</name>
</gene>
<keyword evidence="2" id="KW-1185">Reference proteome</keyword>